<dbReference type="InterPro" id="IPR029751">
    <property type="entry name" value="Ribosomal_L25_dom"/>
</dbReference>
<sequence>MSAVKPLEAVARDRVGKGAAREVRRQGNVPAVIYGGGQAPQAIAIDLVRTRTLIYAGGFKTTLFEINAGGRKTRAIPRDFQLDPVTGVPLHVDFLRVVAGQNLTVEVPVHFINEDEAPGIKKNGGTLNVVLHTLSLEVPADAIPDAVEVDLTGLEIGDSIHIEAVKLPANTTFTGEAEAVVANVVPPTVLGAEVEAEEAAIAEAQATEAAEEKAEAEAEEAAEAEEDKKED</sequence>
<reference evidence="9" key="1">
    <citation type="submission" date="2019-12" db="EMBL/GenBank/DDBJ databases">
        <authorList>
            <person name="Cremers G."/>
        </authorList>
    </citation>
    <scope>NUCLEOTIDE SEQUENCE</scope>
    <source>
        <strain evidence="9">Mbul1</strain>
    </source>
</reference>
<gene>
    <name evidence="5 9" type="primary">rplY</name>
    <name evidence="5" type="synonym">ctc</name>
    <name evidence="9" type="ORF">MBUL_04317</name>
</gene>
<feature type="domain" description="Large ribosomal subunit protein bL25 beta" evidence="8">
    <location>
        <begin position="103"/>
        <end position="187"/>
    </location>
</feature>
<name>A0A679JP29_9HYPH</name>
<dbReference type="EMBL" id="LR743504">
    <property type="protein sequence ID" value="CAA2107750.1"/>
    <property type="molecule type" value="Genomic_DNA"/>
</dbReference>
<comment type="similarity">
    <text evidence="5">Belongs to the bacterial ribosomal protein bL25 family. CTC subfamily.</text>
</comment>
<evidence type="ECO:0000313" key="9">
    <source>
        <dbReference type="EMBL" id="CAA2107750.1"/>
    </source>
</evidence>
<dbReference type="Pfam" id="PF01386">
    <property type="entry name" value="Ribosomal_L25p"/>
    <property type="match status" value="1"/>
</dbReference>
<proteinExistence type="inferred from homology"/>
<organism evidence="9">
    <name type="scientific">Methylobacterium bullatum</name>
    <dbReference type="NCBI Taxonomy" id="570505"/>
    <lineage>
        <taxon>Bacteria</taxon>
        <taxon>Pseudomonadati</taxon>
        <taxon>Pseudomonadota</taxon>
        <taxon>Alphaproteobacteria</taxon>
        <taxon>Hyphomicrobiales</taxon>
        <taxon>Methylobacteriaceae</taxon>
        <taxon>Methylobacterium</taxon>
    </lineage>
</organism>
<dbReference type="Pfam" id="PF14693">
    <property type="entry name" value="Ribosomal_TL5_C"/>
    <property type="match status" value="1"/>
</dbReference>
<accession>A0A679JP29</accession>
<dbReference type="GO" id="GO:0022625">
    <property type="term" value="C:cytosolic large ribosomal subunit"/>
    <property type="evidence" value="ECO:0007669"/>
    <property type="project" value="TreeGrafter"/>
</dbReference>
<evidence type="ECO:0000256" key="2">
    <source>
        <dbReference type="ARBA" id="ARBA00022884"/>
    </source>
</evidence>
<dbReference type="PANTHER" id="PTHR33284">
    <property type="entry name" value="RIBOSOMAL PROTEIN L25/GLN-TRNA SYNTHETASE, ANTI-CODON-BINDING DOMAIN-CONTAINING PROTEIN"/>
    <property type="match status" value="1"/>
</dbReference>
<dbReference type="Gene3D" id="2.170.120.20">
    <property type="entry name" value="Ribosomal protein L25, beta domain"/>
    <property type="match status" value="1"/>
</dbReference>
<evidence type="ECO:0000259" key="7">
    <source>
        <dbReference type="Pfam" id="PF01386"/>
    </source>
</evidence>
<keyword evidence="1 5" id="KW-0699">rRNA-binding</keyword>
<dbReference type="GO" id="GO:0003735">
    <property type="term" value="F:structural constituent of ribosome"/>
    <property type="evidence" value="ECO:0007669"/>
    <property type="project" value="InterPro"/>
</dbReference>
<dbReference type="GO" id="GO:0008097">
    <property type="term" value="F:5S rRNA binding"/>
    <property type="evidence" value="ECO:0007669"/>
    <property type="project" value="InterPro"/>
</dbReference>
<keyword evidence="3 5" id="KW-0689">Ribosomal protein</keyword>
<evidence type="ECO:0000256" key="5">
    <source>
        <dbReference type="HAMAP-Rule" id="MF_01334"/>
    </source>
</evidence>
<dbReference type="GO" id="GO:0006412">
    <property type="term" value="P:translation"/>
    <property type="evidence" value="ECO:0007669"/>
    <property type="project" value="UniProtKB-UniRule"/>
</dbReference>
<comment type="function">
    <text evidence="5">This is one of the proteins that binds to the 5S RNA in the ribosome where it forms part of the central protuberance.</text>
</comment>
<dbReference type="InterPro" id="IPR020057">
    <property type="entry name" value="Ribosomal_bL25_b-dom"/>
</dbReference>
<dbReference type="CDD" id="cd00495">
    <property type="entry name" value="Ribosomal_L25_TL5_CTC"/>
    <property type="match status" value="1"/>
</dbReference>
<dbReference type="Gene3D" id="2.40.240.10">
    <property type="entry name" value="Ribosomal Protein L25, Chain P"/>
    <property type="match status" value="1"/>
</dbReference>
<dbReference type="NCBIfam" id="TIGR00731">
    <property type="entry name" value="bL25_bact_ctc"/>
    <property type="match status" value="1"/>
</dbReference>
<dbReference type="InterPro" id="IPR011035">
    <property type="entry name" value="Ribosomal_bL25/Gln-tRNA_synth"/>
</dbReference>
<dbReference type="PANTHER" id="PTHR33284:SF1">
    <property type="entry name" value="RIBOSOMAL PROTEIN L25_GLN-TRNA SYNTHETASE, ANTI-CODON-BINDING DOMAIN-CONTAINING PROTEIN"/>
    <property type="match status" value="1"/>
</dbReference>
<dbReference type="InterPro" id="IPR037121">
    <property type="entry name" value="Ribosomal_bL25_C"/>
</dbReference>
<protein>
    <recommendedName>
        <fullName evidence="5">Large ribosomal subunit protein bL25</fullName>
    </recommendedName>
    <alternativeName>
        <fullName evidence="5">General stress protein CTC</fullName>
    </alternativeName>
</protein>
<comment type="subunit">
    <text evidence="5">Part of the 50S ribosomal subunit; part of the 5S rRNA/L5/L18/L25 subcomplex. Contacts the 5S rRNA. Binds to the 5S rRNA independently of L5 and L18.</text>
</comment>
<dbReference type="HAMAP" id="MF_01334">
    <property type="entry name" value="Ribosomal_bL25_CTC"/>
    <property type="match status" value="1"/>
</dbReference>
<feature type="region of interest" description="Disordered" evidence="6">
    <location>
        <begin position="203"/>
        <end position="231"/>
    </location>
</feature>
<dbReference type="InterPro" id="IPR020056">
    <property type="entry name" value="Rbsml_bL25/Gln-tRNA_synth_N"/>
</dbReference>
<keyword evidence="2 5" id="KW-0694">RNA-binding</keyword>
<evidence type="ECO:0000256" key="4">
    <source>
        <dbReference type="ARBA" id="ARBA00023274"/>
    </source>
</evidence>
<evidence type="ECO:0000256" key="6">
    <source>
        <dbReference type="SAM" id="MobiDB-lite"/>
    </source>
</evidence>
<dbReference type="NCBIfam" id="NF004128">
    <property type="entry name" value="PRK05618.1-2"/>
    <property type="match status" value="1"/>
</dbReference>
<dbReference type="InterPro" id="IPR001021">
    <property type="entry name" value="Ribosomal_bL25_long"/>
</dbReference>
<dbReference type="SUPFAM" id="SSF50715">
    <property type="entry name" value="Ribosomal protein L25-like"/>
    <property type="match status" value="1"/>
</dbReference>
<feature type="domain" description="Large ribosomal subunit protein bL25 L25" evidence="7">
    <location>
        <begin position="7"/>
        <end position="94"/>
    </location>
</feature>
<dbReference type="InterPro" id="IPR020930">
    <property type="entry name" value="Ribosomal_uL5_bac-type"/>
</dbReference>
<dbReference type="AlphaFoldDB" id="A0A679JP29"/>
<evidence type="ECO:0000259" key="8">
    <source>
        <dbReference type="Pfam" id="PF14693"/>
    </source>
</evidence>
<evidence type="ECO:0000256" key="1">
    <source>
        <dbReference type="ARBA" id="ARBA00022730"/>
    </source>
</evidence>
<evidence type="ECO:0000256" key="3">
    <source>
        <dbReference type="ARBA" id="ARBA00022980"/>
    </source>
</evidence>
<keyword evidence="4 5" id="KW-0687">Ribonucleoprotein</keyword>